<keyword evidence="8" id="KW-1185">Reference proteome</keyword>
<dbReference type="InterPro" id="IPR013325">
    <property type="entry name" value="RNA_pol_sigma_r2"/>
</dbReference>
<dbReference type="InterPro" id="IPR036388">
    <property type="entry name" value="WH-like_DNA-bd_sf"/>
</dbReference>
<dbReference type="NCBIfam" id="TIGR02937">
    <property type="entry name" value="sigma70-ECF"/>
    <property type="match status" value="1"/>
</dbReference>
<keyword evidence="3" id="KW-0731">Sigma factor</keyword>
<feature type="domain" description="RNA polymerase sigma factor 70 region 4 type 2" evidence="6">
    <location>
        <begin position="126"/>
        <end position="177"/>
    </location>
</feature>
<dbReference type="InterPro" id="IPR013324">
    <property type="entry name" value="RNA_pol_sigma_r3/r4-like"/>
</dbReference>
<dbReference type="SUPFAM" id="SSF88659">
    <property type="entry name" value="Sigma3 and sigma4 domains of RNA polymerase sigma factors"/>
    <property type="match status" value="1"/>
</dbReference>
<comment type="similarity">
    <text evidence="1">Belongs to the sigma-70 factor family. ECF subfamily.</text>
</comment>
<gene>
    <name evidence="7" type="ORF">GU920_12780</name>
</gene>
<keyword evidence="2" id="KW-0805">Transcription regulation</keyword>
<dbReference type="PANTHER" id="PTHR43133:SF62">
    <property type="entry name" value="RNA POLYMERASE SIGMA FACTOR SIGZ"/>
    <property type="match status" value="1"/>
</dbReference>
<evidence type="ECO:0000256" key="4">
    <source>
        <dbReference type="ARBA" id="ARBA00023163"/>
    </source>
</evidence>
<evidence type="ECO:0000313" key="7">
    <source>
        <dbReference type="EMBL" id="NBE08414.1"/>
    </source>
</evidence>
<dbReference type="InterPro" id="IPR007627">
    <property type="entry name" value="RNA_pol_sigma70_r2"/>
</dbReference>
<protein>
    <submittedName>
        <fullName evidence="7">Sigma-70 family RNA polymerase sigma factor</fullName>
    </submittedName>
</protein>
<evidence type="ECO:0000256" key="2">
    <source>
        <dbReference type="ARBA" id="ARBA00023015"/>
    </source>
</evidence>
<evidence type="ECO:0000259" key="6">
    <source>
        <dbReference type="Pfam" id="PF08281"/>
    </source>
</evidence>
<organism evidence="7 8">
    <name type="scientific">Paragemmobacter ruber</name>
    <dbReference type="NCBI Taxonomy" id="1985673"/>
    <lineage>
        <taxon>Bacteria</taxon>
        <taxon>Pseudomonadati</taxon>
        <taxon>Pseudomonadota</taxon>
        <taxon>Alphaproteobacteria</taxon>
        <taxon>Rhodobacterales</taxon>
        <taxon>Paracoccaceae</taxon>
        <taxon>Paragemmobacter</taxon>
    </lineage>
</organism>
<name>A0ABW9Y8B3_9RHOB</name>
<dbReference type="EMBL" id="JAAATW010000003">
    <property type="protein sequence ID" value="NBE08414.1"/>
    <property type="molecule type" value="Genomic_DNA"/>
</dbReference>
<sequence length="183" mass="20614">MTTEEDPVAELLLKVAAQDRAAFREVYSRCAAKLLGVLLRILGNRAEAEDALQEVFTRIWLRAGRFDATKGRGMTWLIAIARNHAIDRLRARPDDPPRDDTDMLDQVRDTAPTAENRLIAMGEAGRIADCFATLEPDRAEAVRGAYLNGLSYADLAARFDVPLNTMRTWLRRSLLRLRECLDT</sequence>
<evidence type="ECO:0000313" key="8">
    <source>
        <dbReference type="Proteomes" id="UP001517376"/>
    </source>
</evidence>
<dbReference type="Gene3D" id="1.10.1740.10">
    <property type="match status" value="1"/>
</dbReference>
<feature type="domain" description="RNA polymerase sigma-70 region 2" evidence="5">
    <location>
        <begin position="27"/>
        <end position="92"/>
    </location>
</feature>
<reference evidence="8" key="1">
    <citation type="submission" date="2020-01" db="EMBL/GenBank/DDBJ databases">
        <title>Sphingomonas sp. strain CSW-10.</title>
        <authorList>
            <person name="Chen W.-M."/>
        </authorList>
    </citation>
    <scope>NUCLEOTIDE SEQUENCE [LARGE SCALE GENOMIC DNA]</scope>
    <source>
        <strain evidence="8">CCP-1</strain>
    </source>
</reference>
<evidence type="ECO:0000256" key="1">
    <source>
        <dbReference type="ARBA" id="ARBA00010641"/>
    </source>
</evidence>
<dbReference type="Pfam" id="PF08281">
    <property type="entry name" value="Sigma70_r4_2"/>
    <property type="match status" value="1"/>
</dbReference>
<dbReference type="Gene3D" id="1.10.10.10">
    <property type="entry name" value="Winged helix-like DNA-binding domain superfamily/Winged helix DNA-binding domain"/>
    <property type="match status" value="1"/>
</dbReference>
<dbReference type="PANTHER" id="PTHR43133">
    <property type="entry name" value="RNA POLYMERASE ECF-TYPE SIGMA FACTO"/>
    <property type="match status" value="1"/>
</dbReference>
<evidence type="ECO:0000259" key="5">
    <source>
        <dbReference type="Pfam" id="PF04542"/>
    </source>
</evidence>
<dbReference type="InterPro" id="IPR014284">
    <property type="entry name" value="RNA_pol_sigma-70_dom"/>
</dbReference>
<accession>A0ABW9Y8B3</accession>
<dbReference type="Pfam" id="PF04542">
    <property type="entry name" value="Sigma70_r2"/>
    <property type="match status" value="1"/>
</dbReference>
<dbReference type="InterPro" id="IPR039425">
    <property type="entry name" value="RNA_pol_sigma-70-like"/>
</dbReference>
<comment type="caution">
    <text evidence="7">The sequence shown here is derived from an EMBL/GenBank/DDBJ whole genome shotgun (WGS) entry which is preliminary data.</text>
</comment>
<evidence type="ECO:0000256" key="3">
    <source>
        <dbReference type="ARBA" id="ARBA00023082"/>
    </source>
</evidence>
<dbReference type="InterPro" id="IPR013249">
    <property type="entry name" value="RNA_pol_sigma70_r4_t2"/>
</dbReference>
<keyword evidence="4" id="KW-0804">Transcription</keyword>
<dbReference type="Proteomes" id="UP001517376">
    <property type="component" value="Unassembled WGS sequence"/>
</dbReference>
<proteinExistence type="inferred from homology"/>
<dbReference type="SUPFAM" id="SSF88946">
    <property type="entry name" value="Sigma2 domain of RNA polymerase sigma factors"/>
    <property type="match status" value="1"/>
</dbReference>